<keyword evidence="2" id="KW-0805">Transcription regulation</keyword>
<name>A0A2T0UP61_9ACTN</name>
<dbReference type="PANTHER" id="PTHR30055:SF151">
    <property type="entry name" value="TRANSCRIPTIONAL REGULATORY PROTEIN"/>
    <property type="match status" value="1"/>
</dbReference>
<evidence type="ECO:0000256" key="4">
    <source>
        <dbReference type="ARBA" id="ARBA00023163"/>
    </source>
</evidence>
<dbReference type="PROSITE" id="PS50977">
    <property type="entry name" value="HTH_TETR_2"/>
    <property type="match status" value="1"/>
</dbReference>
<reference evidence="7 8" key="1">
    <citation type="submission" date="2018-03" db="EMBL/GenBank/DDBJ databases">
        <title>Genomic Encyclopedia of Type Strains, Phase III (KMG-III): the genomes of soil and plant-associated and newly described type strains.</title>
        <authorList>
            <person name="Whitman W."/>
        </authorList>
    </citation>
    <scope>NUCLEOTIDE SEQUENCE [LARGE SCALE GENOMIC DNA]</scope>
    <source>
        <strain evidence="7 8">CGMCC 4.7067</strain>
    </source>
</reference>
<dbReference type="InterPro" id="IPR009057">
    <property type="entry name" value="Homeodomain-like_sf"/>
</dbReference>
<protein>
    <submittedName>
        <fullName evidence="7">TetR family transcriptional regulator</fullName>
    </submittedName>
</protein>
<proteinExistence type="predicted"/>
<dbReference type="GO" id="GO:0045892">
    <property type="term" value="P:negative regulation of DNA-templated transcription"/>
    <property type="evidence" value="ECO:0007669"/>
    <property type="project" value="InterPro"/>
</dbReference>
<dbReference type="InterPro" id="IPR003012">
    <property type="entry name" value="Tet_transcr_reg_TetR"/>
</dbReference>
<gene>
    <name evidence="7" type="ORF">B0I28_103101</name>
</gene>
<keyword evidence="1" id="KW-0678">Repressor</keyword>
<evidence type="ECO:0000313" key="8">
    <source>
        <dbReference type="Proteomes" id="UP000238176"/>
    </source>
</evidence>
<dbReference type="GO" id="GO:0046677">
    <property type="term" value="P:response to antibiotic"/>
    <property type="evidence" value="ECO:0007669"/>
    <property type="project" value="InterPro"/>
</dbReference>
<evidence type="ECO:0000313" key="7">
    <source>
        <dbReference type="EMBL" id="PRY59627.1"/>
    </source>
</evidence>
<keyword evidence="3 5" id="KW-0238">DNA-binding</keyword>
<feature type="domain" description="HTH tetR-type" evidence="6">
    <location>
        <begin position="12"/>
        <end position="72"/>
    </location>
</feature>
<accession>A0A2T0UP61</accession>
<dbReference type="Proteomes" id="UP000238176">
    <property type="component" value="Unassembled WGS sequence"/>
</dbReference>
<dbReference type="InterPro" id="IPR050109">
    <property type="entry name" value="HTH-type_TetR-like_transc_reg"/>
</dbReference>
<dbReference type="Pfam" id="PF02909">
    <property type="entry name" value="TetR_C_1"/>
    <property type="match status" value="1"/>
</dbReference>
<dbReference type="SUPFAM" id="SSF46689">
    <property type="entry name" value="Homeodomain-like"/>
    <property type="match status" value="1"/>
</dbReference>
<organism evidence="7 8">
    <name type="scientific">Glycomyces artemisiae</name>
    <dbReference type="NCBI Taxonomy" id="1076443"/>
    <lineage>
        <taxon>Bacteria</taxon>
        <taxon>Bacillati</taxon>
        <taxon>Actinomycetota</taxon>
        <taxon>Actinomycetes</taxon>
        <taxon>Glycomycetales</taxon>
        <taxon>Glycomycetaceae</taxon>
        <taxon>Glycomyces</taxon>
    </lineage>
</organism>
<evidence type="ECO:0000256" key="2">
    <source>
        <dbReference type="ARBA" id="ARBA00023015"/>
    </source>
</evidence>
<evidence type="ECO:0000256" key="1">
    <source>
        <dbReference type="ARBA" id="ARBA00022491"/>
    </source>
</evidence>
<dbReference type="SUPFAM" id="SSF48498">
    <property type="entry name" value="Tetracyclin repressor-like, C-terminal domain"/>
    <property type="match status" value="1"/>
</dbReference>
<feature type="DNA-binding region" description="H-T-H motif" evidence="5">
    <location>
        <begin position="35"/>
        <end position="54"/>
    </location>
</feature>
<dbReference type="Gene3D" id="1.10.357.10">
    <property type="entry name" value="Tetracycline Repressor, domain 2"/>
    <property type="match status" value="1"/>
</dbReference>
<dbReference type="InterPro" id="IPR036271">
    <property type="entry name" value="Tet_transcr_reg_TetR-rel_C_sf"/>
</dbReference>
<evidence type="ECO:0000256" key="5">
    <source>
        <dbReference type="PROSITE-ProRule" id="PRU00335"/>
    </source>
</evidence>
<dbReference type="OrthoDB" id="329481at2"/>
<dbReference type="RefSeq" id="WP_106363550.1">
    <property type="nucleotide sequence ID" value="NZ_PVTJ01000003.1"/>
</dbReference>
<evidence type="ECO:0000259" key="6">
    <source>
        <dbReference type="PROSITE" id="PS50977"/>
    </source>
</evidence>
<sequence length="209" mass="21751">MGAKRTRGQRAGLSRERVLEAALGLVERDGLGALTMRRLAAELDIEAMSLYHYVPNKDALLDGLVERVVERAVDAGPEGGTWREALRGYALAMRRALLAHPEVVPLLAGRPALTAHTMSTVEAVLGTLREAGFSPAQGLRMIHAITGLAIGEAAVQAGAGPDPLGPDAVDAEAFPLLAAAVQGGAADLDGRFEFALAALLDGFAGAVRE</sequence>
<evidence type="ECO:0000256" key="3">
    <source>
        <dbReference type="ARBA" id="ARBA00023125"/>
    </source>
</evidence>
<dbReference type="GO" id="GO:0003700">
    <property type="term" value="F:DNA-binding transcription factor activity"/>
    <property type="evidence" value="ECO:0007669"/>
    <property type="project" value="TreeGrafter"/>
</dbReference>
<dbReference type="Pfam" id="PF00440">
    <property type="entry name" value="TetR_N"/>
    <property type="match status" value="1"/>
</dbReference>
<dbReference type="InterPro" id="IPR004111">
    <property type="entry name" value="Repressor_TetR_C"/>
</dbReference>
<keyword evidence="8" id="KW-1185">Reference proteome</keyword>
<keyword evidence="4" id="KW-0804">Transcription</keyword>
<dbReference type="GO" id="GO:0000976">
    <property type="term" value="F:transcription cis-regulatory region binding"/>
    <property type="evidence" value="ECO:0007669"/>
    <property type="project" value="TreeGrafter"/>
</dbReference>
<dbReference type="InterPro" id="IPR001647">
    <property type="entry name" value="HTH_TetR"/>
</dbReference>
<dbReference type="EMBL" id="PVTJ01000003">
    <property type="protein sequence ID" value="PRY59627.1"/>
    <property type="molecule type" value="Genomic_DNA"/>
</dbReference>
<dbReference type="AlphaFoldDB" id="A0A2T0UP61"/>
<comment type="caution">
    <text evidence="7">The sequence shown here is derived from an EMBL/GenBank/DDBJ whole genome shotgun (WGS) entry which is preliminary data.</text>
</comment>
<dbReference type="PRINTS" id="PR00400">
    <property type="entry name" value="TETREPRESSOR"/>
</dbReference>
<dbReference type="PANTHER" id="PTHR30055">
    <property type="entry name" value="HTH-TYPE TRANSCRIPTIONAL REGULATOR RUTR"/>
    <property type="match status" value="1"/>
</dbReference>